<dbReference type="FunFam" id="1.10.3470.10:FF:000001">
    <property type="entry name" value="Vitamin B12 ABC transporter permease BtuC"/>
    <property type="match status" value="1"/>
</dbReference>
<feature type="transmembrane region" description="Helical" evidence="8">
    <location>
        <begin position="209"/>
        <end position="228"/>
    </location>
</feature>
<dbReference type="GO" id="GO:0005886">
    <property type="term" value="C:plasma membrane"/>
    <property type="evidence" value="ECO:0007669"/>
    <property type="project" value="UniProtKB-SubCell"/>
</dbReference>
<keyword evidence="3" id="KW-0813">Transport</keyword>
<organism evidence="9 10">
    <name type="scientific">Sphingobium phenoxybenzoativorans</name>
    <dbReference type="NCBI Taxonomy" id="1592790"/>
    <lineage>
        <taxon>Bacteria</taxon>
        <taxon>Pseudomonadati</taxon>
        <taxon>Pseudomonadota</taxon>
        <taxon>Alphaproteobacteria</taxon>
        <taxon>Sphingomonadales</taxon>
        <taxon>Sphingomonadaceae</taxon>
        <taxon>Sphingobium</taxon>
    </lineage>
</organism>
<evidence type="ECO:0000256" key="4">
    <source>
        <dbReference type="ARBA" id="ARBA00022475"/>
    </source>
</evidence>
<keyword evidence="5 8" id="KW-0812">Transmembrane</keyword>
<reference evidence="9" key="1">
    <citation type="submission" date="2021-04" db="EMBL/GenBank/DDBJ databases">
        <title>Isolation of p-tert-butylphenol degrading bacteria Sphingobium phenoxybenzoativorans Tas13 from active sludge.</title>
        <authorList>
            <person name="Li Y."/>
        </authorList>
    </citation>
    <scope>NUCLEOTIDE SEQUENCE</scope>
    <source>
        <strain evidence="9">Tas13</strain>
    </source>
</reference>
<comment type="subcellular location">
    <subcellularLocation>
        <location evidence="1">Cell membrane</location>
        <topology evidence="1">Multi-pass membrane protein</topology>
    </subcellularLocation>
</comment>
<comment type="similarity">
    <text evidence="2">Belongs to the binding-protein-dependent transport system permease family. FecCD subfamily.</text>
</comment>
<dbReference type="SUPFAM" id="SSF81345">
    <property type="entry name" value="ABC transporter involved in vitamin B12 uptake, BtuC"/>
    <property type="match status" value="1"/>
</dbReference>
<dbReference type="GO" id="GO:0033214">
    <property type="term" value="P:siderophore-iron import into cell"/>
    <property type="evidence" value="ECO:0007669"/>
    <property type="project" value="TreeGrafter"/>
</dbReference>
<dbReference type="Gene3D" id="1.10.3470.10">
    <property type="entry name" value="ABC transporter involved in vitamin B12 uptake, BtuC"/>
    <property type="match status" value="1"/>
</dbReference>
<feature type="transmembrane region" description="Helical" evidence="8">
    <location>
        <begin position="327"/>
        <end position="344"/>
    </location>
</feature>
<feature type="transmembrane region" description="Helical" evidence="8">
    <location>
        <begin position="297"/>
        <end position="315"/>
    </location>
</feature>
<evidence type="ECO:0000256" key="6">
    <source>
        <dbReference type="ARBA" id="ARBA00022989"/>
    </source>
</evidence>
<feature type="transmembrane region" description="Helical" evidence="8">
    <location>
        <begin position="109"/>
        <end position="129"/>
    </location>
</feature>
<dbReference type="CDD" id="cd06550">
    <property type="entry name" value="TM_ABC_iron-siderophores_like"/>
    <property type="match status" value="1"/>
</dbReference>
<dbReference type="PANTHER" id="PTHR30472">
    <property type="entry name" value="FERRIC ENTEROBACTIN TRANSPORT SYSTEM PERMEASE PROTEIN"/>
    <property type="match status" value="1"/>
</dbReference>
<dbReference type="PANTHER" id="PTHR30472:SF25">
    <property type="entry name" value="ABC TRANSPORTER PERMEASE PROTEIN MJ0876-RELATED"/>
    <property type="match status" value="1"/>
</dbReference>
<feature type="transmembrane region" description="Helical" evidence="8">
    <location>
        <begin position="135"/>
        <end position="156"/>
    </location>
</feature>
<proteinExistence type="inferred from homology"/>
<keyword evidence="6 8" id="KW-1133">Transmembrane helix</keyword>
<feature type="transmembrane region" description="Helical" evidence="8">
    <location>
        <begin position="257"/>
        <end position="285"/>
    </location>
</feature>
<keyword evidence="7 8" id="KW-0472">Membrane</keyword>
<keyword evidence="10" id="KW-1185">Reference proteome</keyword>
<evidence type="ECO:0000256" key="8">
    <source>
        <dbReference type="SAM" id="Phobius"/>
    </source>
</evidence>
<evidence type="ECO:0000313" key="10">
    <source>
        <dbReference type="Proteomes" id="UP000681425"/>
    </source>
</evidence>
<dbReference type="Proteomes" id="UP000681425">
    <property type="component" value="Chromosome"/>
</dbReference>
<sequence length="350" mass="35714">MTGTGPPHKTSKNERATRRPRGIPRALLLGLLLACCAAATLLSIGIGTAPLSFSRIAAALTGDGDPVARIILFDLRMPRALLGLSVGAMLGVAGAALQGYLRNPLAEPSVVGVSNAAALGAVIALYFGFAALHQAILPVMAVIGAFAALGALFLLSGASESPLTLILAGIAIATLAGAGISLTLNLSPNPFAAMEIATWLLGSLEDRSINHVLIALPCIAAGVALLLWNGRALDALTLGEDGAQALGVDLGRMRLRLMLGVACGVGGAVAVSGSIGFVGLIVPHIVRPLTDRSPSAVLLPSALGGAALLTFADVLVRLIPTNNELKLGVVTAFLGVPVFLIHLMRERRLW</sequence>
<dbReference type="EMBL" id="CP073910">
    <property type="protein sequence ID" value="QUT07526.1"/>
    <property type="molecule type" value="Genomic_DNA"/>
</dbReference>
<dbReference type="InterPro" id="IPR037294">
    <property type="entry name" value="ABC_BtuC-like"/>
</dbReference>
<evidence type="ECO:0000313" key="9">
    <source>
        <dbReference type="EMBL" id="QUT07526.1"/>
    </source>
</evidence>
<accession>A0A975Q3A1</accession>
<dbReference type="Pfam" id="PF01032">
    <property type="entry name" value="FecCD"/>
    <property type="match status" value="1"/>
</dbReference>
<name>A0A975Q3A1_9SPHN</name>
<evidence type="ECO:0000256" key="2">
    <source>
        <dbReference type="ARBA" id="ARBA00007935"/>
    </source>
</evidence>
<feature type="transmembrane region" description="Helical" evidence="8">
    <location>
        <begin position="163"/>
        <end position="184"/>
    </location>
</feature>
<dbReference type="GO" id="GO:0022857">
    <property type="term" value="F:transmembrane transporter activity"/>
    <property type="evidence" value="ECO:0007669"/>
    <property type="project" value="InterPro"/>
</dbReference>
<evidence type="ECO:0000256" key="7">
    <source>
        <dbReference type="ARBA" id="ARBA00023136"/>
    </source>
</evidence>
<evidence type="ECO:0000256" key="5">
    <source>
        <dbReference type="ARBA" id="ARBA00022692"/>
    </source>
</evidence>
<protein>
    <submittedName>
        <fullName evidence="9">Iron ABC transporter permease</fullName>
    </submittedName>
</protein>
<evidence type="ECO:0000256" key="3">
    <source>
        <dbReference type="ARBA" id="ARBA00022448"/>
    </source>
</evidence>
<dbReference type="AlphaFoldDB" id="A0A975Q3A1"/>
<evidence type="ECO:0000256" key="1">
    <source>
        <dbReference type="ARBA" id="ARBA00004651"/>
    </source>
</evidence>
<keyword evidence="4" id="KW-1003">Cell membrane</keyword>
<dbReference type="KEGG" id="spph:KFK14_09080"/>
<dbReference type="RefSeq" id="WP_212610654.1">
    <property type="nucleotide sequence ID" value="NZ_CP073910.1"/>
</dbReference>
<dbReference type="InterPro" id="IPR000522">
    <property type="entry name" value="ABC_transptr_permease_BtuC"/>
</dbReference>
<feature type="transmembrane region" description="Helical" evidence="8">
    <location>
        <begin position="78"/>
        <end position="97"/>
    </location>
</feature>
<gene>
    <name evidence="9" type="ORF">KFK14_09080</name>
</gene>